<keyword evidence="3" id="KW-0028">Amino-acid biosynthesis</keyword>
<evidence type="ECO:0000313" key="7">
    <source>
        <dbReference type="Proteomes" id="UP001060919"/>
    </source>
</evidence>
<proteinExistence type="inferred from homology"/>
<dbReference type="RefSeq" id="WP_264789700.1">
    <property type="nucleotide sequence ID" value="NZ_AP026867.1"/>
</dbReference>
<comment type="similarity">
    <text evidence="3">Belongs to the anthranilate phosphoribosyltransferase family.</text>
</comment>
<protein>
    <recommendedName>
        <fullName evidence="3">Anthranilate phosphoribosyltransferase</fullName>
        <ecNumber evidence="3">2.4.2.18</ecNumber>
    </recommendedName>
</protein>
<reference evidence="6" key="1">
    <citation type="submission" date="2022-09" db="EMBL/GenBank/DDBJ databases">
        <title>Aureispira anguillicida sp. nov., isolated from Leptocephalus of Japanese eel Anguilla japonica.</title>
        <authorList>
            <person name="Yuasa K."/>
            <person name="Mekata T."/>
            <person name="Ikunari K."/>
        </authorList>
    </citation>
    <scope>NUCLEOTIDE SEQUENCE</scope>
    <source>
        <strain evidence="6">EL160426</strain>
    </source>
</reference>
<dbReference type="Gene3D" id="1.20.970.10">
    <property type="entry name" value="Transferase, Pyrimidine Nucleoside Phosphorylase, Chain C"/>
    <property type="match status" value="1"/>
</dbReference>
<feature type="binding site" evidence="3">
    <location>
        <position position="91"/>
    </location>
    <ligand>
        <name>Mg(2+)</name>
        <dbReference type="ChEBI" id="CHEBI:18420"/>
        <label>1</label>
    </ligand>
</feature>
<evidence type="ECO:0000256" key="2">
    <source>
        <dbReference type="ARBA" id="ARBA00022679"/>
    </source>
</evidence>
<name>A0A916DWY0_9BACT</name>
<dbReference type="InterPro" id="IPR017459">
    <property type="entry name" value="Glycosyl_Trfase_fam3_N_dom"/>
</dbReference>
<evidence type="ECO:0000313" key="6">
    <source>
        <dbReference type="EMBL" id="BDS14486.1"/>
    </source>
</evidence>
<feature type="domain" description="Glycosyl transferase family 3 N-terminal" evidence="5">
    <location>
        <begin position="2"/>
        <end position="63"/>
    </location>
</feature>
<evidence type="ECO:0000256" key="3">
    <source>
        <dbReference type="HAMAP-Rule" id="MF_00211"/>
    </source>
</evidence>
<dbReference type="SUPFAM" id="SSF52418">
    <property type="entry name" value="Nucleoside phosphorylase/phosphoribosyltransferase catalytic domain"/>
    <property type="match status" value="1"/>
</dbReference>
<dbReference type="EMBL" id="AP026867">
    <property type="protein sequence ID" value="BDS14486.1"/>
    <property type="molecule type" value="Genomic_DNA"/>
</dbReference>
<dbReference type="Pfam" id="PF02885">
    <property type="entry name" value="Glycos_trans_3N"/>
    <property type="match status" value="1"/>
</dbReference>
<evidence type="ECO:0000259" key="4">
    <source>
        <dbReference type="Pfam" id="PF00591"/>
    </source>
</evidence>
<dbReference type="GO" id="GO:0000287">
    <property type="term" value="F:magnesium ion binding"/>
    <property type="evidence" value="ECO:0007669"/>
    <property type="project" value="UniProtKB-UniRule"/>
</dbReference>
<dbReference type="SUPFAM" id="SSF47648">
    <property type="entry name" value="Nucleoside phosphorylase/phosphoribosyltransferase N-terminal domain"/>
    <property type="match status" value="1"/>
</dbReference>
<keyword evidence="2 3" id="KW-0808">Transferase</keyword>
<dbReference type="GO" id="GO:0005829">
    <property type="term" value="C:cytosol"/>
    <property type="evidence" value="ECO:0007669"/>
    <property type="project" value="TreeGrafter"/>
</dbReference>
<dbReference type="PANTHER" id="PTHR43285:SF2">
    <property type="entry name" value="ANTHRANILATE PHOSPHORIBOSYLTRANSFERASE"/>
    <property type="match status" value="1"/>
</dbReference>
<feature type="binding site" evidence="3">
    <location>
        <position position="79"/>
    </location>
    <ligand>
        <name>anthranilate</name>
        <dbReference type="ChEBI" id="CHEBI:16567"/>
        <label>1</label>
    </ligand>
</feature>
<accession>A0A916DWY0</accession>
<dbReference type="PANTHER" id="PTHR43285">
    <property type="entry name" value="ANTHRANILATE PHOSPHORIBOSYLTRANSFERASE"/>
    <property type="match status" value="1"/>
</dbReference>
<comment type="catalytic activity">
    <reaction evidence="3">
        <text>N-(5-phospho-beta-D-ribosyl)anthranilate + diphosphate = 5-phospho-alpha-D-ribose 1-diphosphate + anthranilate</text>
        <dbReference type="Rhea" id="RHEA:11768"/>
        <dbReference type="ChEBI" id="CHEBI:16567"/>
        <dbReference type="ChEBI" id="CHEBI:18277"/>
        <dbReference type="ChEBI" id="CHEBI:33019"/>
        <dbReference type="ChEBI" id="CHEBI:58017"/>
        <dbReference type="EC" id="2.4.2.18"/>
    </reaction>
</comment>
<dbReference type="GO" id="GO:0000162">
    <property type="term" value="P:L-tryptophan biosynthetic process"/>
    <property type="evidence" value="ECO:0007669"/>
    <property type="project" value="UniProtKB-UniRule"/>
</dbReference>
<comment type="pathway">
    <text evidence="3">Amino-acid biosynthesis; L-tryptophan biosynthesis; L-tryptophan from chorismate: step 2/5.</text>
</comment>
<sequence>MKKILQRLFQQEYLSQKEAKEILIQIAREEFNPAHIAAFLTVFQMRPIATNELIGFRNALLELCLSIDLTDYDSVDLCGTGGDGKDTFNISTLAAVVVAGAGYTVTKHGNYGVSSVCGSSNVLEKLGYTFTNDEKKLRHQLDQHQLCFLHAPLFHPAMKAVGGIRKALGIRTFFNLLGPLVNPIQPNKQMVGVSNLETVRLYQYVLQQTNKEFAIVHALDGYDEVSLTGEFKIITPRSEERLAPKTVGQQQHDAIALHGGATVDAAAKIFLNILEGKGSQAQNEVVCTNAGIAIQRFNPKKELIDCIEEAKDALLSKKAYHNFKQLIQ</sequence>
<feature type="binding site" evidence="3">
    <location>
        <position position="119"/>
    </location>
    <ligand>
        <name>5-phospho-alpha-D-ribose 1-diphosphate</name>
        <dbReference type="ChEBI" id="CHEBI:58017"/>
    </ligand>
</feature>
<feature type="binding site" evidence="3">
    <location>
        <begin position="89"/>
        <end position="92"/>
    </location>
    <ligand>
        <name>5-phospho-alpha-D-ribose 1-diphosphate</name>
        <dbReference type="ChEBI" id="CHEBI:58017"/>
    </ligand>
</feature>
<dbReference type="Pfam" id="PF00591">
    <property type="entry name" value="Glycos_transf_3"/>
    <property type="match status" value="1"/>
</dbReference>
<dbReference type="HAMAP" id="MF_00211">
    <property type="entry name" value="TrpD"/>
    <property type="match status" value="1"/>
</dbReference>
<feature type="binding site" evidence="3">
    <location>
        <position position="79"/>
    </location>
    <ligand>
        <name>5-phospho-alpha-D-ribose 1-diphosphate</name>
        <dbReference type="ChEBI" id="CHEBI:58017"/>
    </ligand>
</feature>
<feature type="binding site" evidence="3">
    <location>
        <position position="165"/>
    </location>
    <ligand>
        <name>anthranilate</name>
        <dbReference type="ChEBI" id="CHEBI:16567"/>
        <label>2</label>
    </ligand>
</feature>
<dbReference type="NCBIfam" id="TIGR01245">
    <property type="entry name" value="trpD"/>
    <property type="match status" value="1"/>
</dbReference>
<dbReference type="Proteomes" id="UP001060919">
    <property type="component" value="Chromosome"/>
</dbReference>
<organism evidence="6 7">
    <name type="scientific">Aureispira anguillae</name>
    <dbReference type="NCBI Taxonomy" id="2864201"/>
    <lineage>
        <taxon>Bacteria</taxon>
        <taxon>Pseudomonadati</taxon>
        <taxon>Bacteroidota</taxon>
        <taxon>Saprospiria</taxon>
        <taxon>Saprospirales</taxon>
        <taxon>Saprospiraceae</taxon>
        <taxon>Aureispira</taxon>
    </lineage>
</organism>
<keyword evidence="3" id="KW-0460">Magnesium</keyword>
<feature type="binding site" evidence="3">
    <location>
        <position position="87"/>
    </location>
    <ligand>
        <name>5-phospho-alpha-D-ribose 1-diphosphate</name>
        <dbReference type="ChEBI" id="CHEBI:58017"/>
    </ligand>
</feature>
<comment type="caution">
    <text evidence="3">Lacks conserved residue(s) required for the propagation of feature annotation.</text>
</comment>
<feature type="domain" description="Glycosyl transferase family 3" evidence="4">
    <location>
        <begin position="72"/>
        <end position="319"/>
    </location>
</feature>
<dbReference type="InterPro" id="IPR005940">
    <property type="entry name" value="Anthranilate_Pribosyl_Tfrase"/>
</dbReference>
<keyword evidence="1 3" id="KW-0328">Glycosyltransferase</keyword>
<comment type="subunit">
    <text evidence="3">Homodimer.</text>
</comment>
<dbReference type="AlphaFoldDB" id="A0A916DWY0"/>
<dbReference type="GO" id="GO:0004048">
    <property type="term" value="F:anthranilate phosphoribosyltransferase activity"/>
    <property type="evidence" value="ECO:0007669"/>
    <property type="project" value="UniProtKB-UniRule"/>
</dbReference>
<keyword evidence="3" id="KW-0057">Aromatic amino acid biosynthesis</keyword>
<gene>
    <name evidence="3" type="primary">trpD</name>
    <name evidence="6" type="ORF">AsAng_0052660</name>
</gene>
<keyword evidence="7" id="KW-1185">Reference proteome</keyword>
<evidence type="ECO:0000256" key="1">
    <source>
        <dbReference type="ARBA" id="ARBA00022676"/>
    </source>
</evidence>
<dbReference type="InterPro" id="IPR000312">
    <property type="entry name" value="Glycosyl_Trfase_fam3"/>
</dbReference>
<comment type="function">
    <text evidence="3">Catalyzes the transfer of the phosphoribosyl group of 5-phosphorylribose-1-pyrophosphate (PRPP) to anthranilate to yield N-(5'-phosphoribosyl)-anthranilate (PRA).</text>
</comment>
<evidence type="ECO:0000259" key="5">
    <source>
        <dbReference type="Pfam" id="PF02885"/>
    </source>
</evidence>
<keyword evidence="3" id="KW-0822">Tryptophan biosynthesis</keyword>
<keyword evidence="3" id="KW-0479">Metal-binding</keyword>
<feature type="binding site" evidence="3">
    <location>
        <position position="224"/>
    </location>
    <ligand>
        <name>Mg(2+)</name>
        <dbReference type="ChEBI" id="CHEBI:18420"/>
        <label>2</label>
    </ligand>
</feature>
<dbReference type="EC" id="2.4.2.18" evidence="3"/>
<feature type="binding site" evidence="3">
    <location>
        <begin position="82"/>
        <end position="83"/>
    </location>
    <ligand>
        <name>5-phospho-alpha-D-ribose 1-diphosphate</name>
        <dbReference type="ChEBI" id="CHEBI:58017"/>
    </ligand>
</feature>
<comment type="cofactor">
    <cofactor evidence="3">
        <name>Mg(2+)</name>
        <dbReference type="ChEBI" id="CHEBI:18420"/>
    </cofactor>
    <text evidence="3">Binds 2 magnesium ions per monomer.</text>
</comment>
<dbReference type="InterPro" id="IPR036320">
    <property type="entry name" value="Glycosyl_Trfase_fam3_N_dom_sf"/>
</dbReference>
<dbReference type="InterPro" id="IPR035902">
    <property type="entry name" value="Nuc_phospho_transferase"/>
</dbReference>
<feature type="binding site" evidence="3">
    <location>
        <position position="224"/>
    </location>
    <ligand>
        <name>Mg(2+)</name>
        <dbReference type="ChEBI" id="CHEBI:18420"/>
        <label>1</label>
    </ligand>
</feature>
<dbReference type="KEGG" id="aup:AsAng_0052660"/>
<feature type="binding site" evidence="3">
    <location>
        <position position="110"/>
    </location>
    <ligand>
        <name>anthranilate</name>
        <dbReference type="ChEBI" id="CHEBI:16567"/>
        <label>1</label>
    </ligand>
</feature>
<feature type="binding site" evidence="3">
    <location>
        <position position="223"/>
    </location>
    <ligand>
        <name>Mg(2+)</name>
        <dbReference type="ChEBI" id="CHEBI:18420"/>
        <label>2</label>
    </ligand>
</feature>
<feature type="binding site" evidence="3">
    <location>
        <begin position="107"/>
        <end position="115"/>
    </location>
    <ligand>
        <name>5-phospho-alpha-D-ribose 1-diphosphate</name>
        <dbReference type="ChEBI" id="CHEBI:58017"/>
    </ligand>
</feature>
<dbReference type="Gene3D" id="3.40.1030.10">
    <property type="entry name" value="Nucleoside phosphorylase/phosphoribosyltransferase catalytic domain"/>
    <property type="match status" value="1"/>
</dbReference>